<dbReference type="Proteomes" id="UP001152087">
    <property type="component" value="Unassembled WGS sequence"/>
</dbReference>
<evidence type="ECO:0000256" key="1">
    <source>
        <dbReference type="SAM" id="MobiDB-lite"/>
    </source>
</evidence>
<feature type="compositionally biased region" description="Polar residues" evidence="1">
    <location>
        <begin position="1"/>
        <end position="10"/>
    </location>
</feature>
<feature type="compositionally biased region" description="Low complexity" evidence="1">
    <location>
        <begin position="111"/>
        <end position="134"/>
    </location>
</feature>
<keyword evidence="4" id="KW-1185">Reference proteome</keyword>
<feature type="compositionally biased region" description="Low complexity" evidence="1">
    <location>
        <begin position="85"/>
        <end position="95"/>
    </location>
</feature>
<dbReference type="Pfam" id="PF20516">
    <property type="entry name" value="PDDEXK_12"/>
    <property type="match status" value="1"/>
</dbReference>
<feature type="compositionally biased region" description="Low complexity" evidence="1">
    <location>
        <begin position="53"/>
        <end position="66"/>
    </location>
</feature>
<feature type="domain" description="PD-(D/E)XK nuclease-like" evidence="2">
    <location>
        <begin position="201"/>
        <end position="464"/>
    </location>
</feature>
<comment type="caution">
    <text evidence="3">The sequence shown here is derived from an EMBL/GenBank/DDBJ whole genome shotgun (WGS) entry which is preliminary data.</text>
</comment>
<evidence type="ECO:0000313" key="4">
    <source>
        <dbReference type="Proteomes" id="UP001152087"/>
    </source>
</evidence>
<accession>A0A9W8QTC6</accession>
<evidence type="ECO:0000313" key="3">
    <source>
        <dbReference type="EMBL" id="KAJ4177583.1"/>
    </source>
</evidence>
<evidence type="ECO:0000259" key="2">
    <source>
        <dbReference type="Pfam" id="PF20516"/>
    </source>
</evidence>
<organism evidence="3 4">
    <name type="scientific">Fusarium falciforme</name>
    <dbReference type="NCBI Taxonomy" id="195108"/>
    <lineage>
        <taxon>Eukaryota</taxon>
        <taxon>Fungi</taxon>
        <taxon>Dikarya</taxon>
        <taxon>Ascomycota</taxon>
        <taxon>Pezizomycotina</taxon>
        <taxon>Sordariomycetes</taxon>
        <taxon>Hypocreomycetidae</taxon>
        <taxon>Hypocreales</taxon>
        <taxon>Nectriaceae</taxon>
        <taxon>Fusarium</taxon>
        <taxon>Fusarium solani species complex</taxon>
    </lineage>
</organism>
<feature type="region of interest" description="Disordered" evidence="1">
    <location>
        <begin position="1"/>
        <end position="98"/>
    </location>
</feature>
<dbReference type="InterPro" id="IPR046797">
    <property type="entry name" value="PDDEXK_12"/>
</dbReference>
<reference evidence="3" key="1">
    <citation type="submission" date="2022-09" db="EMBL/GenBank/DDBJ databases">
        <title>Fusarium specimens isolated from Avocado Roots.</title>
        <authorList>
            <person name="Stajich J."/>
            <person name="Roper C."/>
            <person name="Heimlech-Rivalta G."/>
        </authorList>
    </citation>
    <scope>NUCLEOTIDE SEQUENCE</scope>
    <source>
        <strain evidence="3">A02</strain>
    </source>
</reference>
<protein>
    <recommendedName>
        <fullName evidence="2">PD-(D/E)XK nuclease-like domain-containing protein</fullName>
    </recommendedName>
</protein>
<dbReference type="EMBL" id="JAOQAV010000099">
    <property type="protein sequence ID" value="KAJ4177583.1"/>
    <property type="molecule type" value="Genomic_DNA"/>
</dbReference>
<feature type="compositionally biased region" description="Basic and acidic residues" evidence="1">
    <location>
        <begin position="69"/>
        <end position="84"/>
    </location>
</feature>
<proteinExistence type="predicted"/>
<name>A0A9W8QTC6_9HYPO</name>
<gene>
    <name evidence="3" type="ORF">NW755_013775</name>
</gene>
<feature type="region of interest" description="Disordered" evidence="1">
    <location>
        <begin position="110"/>
        <end position="137"/>
    </location>
</feature>
<sequence>MSDTDATNQPRRSERVEATQTPRAKARSLPVRPPLQNTGSPVKRSSRRHNPNDDSAGSTSGSLTSHHSARTDPEATPRASRDSSNRANTSTSATSVQYSKSLSDYQAIFDRPSLPSSRSSPSRQSSASKRSTSPLKNMASLREAGIEYDDLKDNGALLGDAGDELHQDLTDITMSVGIYPAQICEDIHVAIERKHRIHQLHKNMDDPRSRQDLLHELSQIQEIKKLSRRCSRDMEGEAEWNNAVHSAVLRLAFGHDDSEIGWRYITNAKIDPRYLPTMSDGLTSSSKMVDFALFIGDGQVDQLHDVSTSPSGRLDQTISHFITGGSDSINHISYFALRHHPIFLGIETKTISRTEEEARVQLGIWVTAHVRRILSLSSLTSASKASALRRVLQEMVFPLIYVQSAKWSLLFARPFFKLDAKGSEVLHIVIYHDISLGETSSIDGLYRLLQAFRIIRKWGGTVFRGWWRRILDIIYEADVSSSL</sequence>
<dbReference type="AlphaFoldDB" id="A0A9W8QTC6"/>